<comment type="similarity">
    <text evidence="11">Belongs to the DHHC palmitoyltransferase family. PFA4 subfamily.</text>
</comment>
<sequence>MSGLNDSPIVKRLAVPAVCLLIAFLAYSSQILFYVADDSLPPGRLSKTETYIFNTLLLCLWYTYYKACTVDPGRYTFPDEVIEVPEPDEYGLLRRWCRKCSAPKPPRAHHCRSCRRCVPRMDHHVSPTAPSLPAILTSSPGQCPWTSNCVSMRTFPHFLRFLLYTNLSLWTLARHLYLRFADLWAHRALPSYLGPSLPVLVHLTLLSLVTFFTSLALFILFFSTLRGWVLNETMIEGWELDRHTALCERTSKNSSGDFWSVNGPDGKKLRLEKVEFPYDVGIFDNLAQAMGTRNVLLWFFPFAGNPDISKSGTGSGWEWPENGINRTEGMWPPPDPDKMRRGQGGWPGAARGAEGVRVPRYASKEEELEAFKSRQEADRKRWQGERSRLMAELEEADYELVSEESDDGYEQGADGEPGWTNADGERLQDFGVDEDEDMTDDEDVPLAEILRRRKVLQKDGEK</sequence>
<keyword evidence="6 11" id="KW-0472">Membrane</keyword>
<evidence type="ECO:0000256" key="12">
    <source>
        <dbReference type="RuleBase" id="RU079119"/>
    </source>
</evidence>
<protein>
    <recommendedName>
        <fullName evidence="11">Palmitoyltransferase PFA4</fullName>
        <ecNumber evidence="11">2.3.1.225</ecNumber>
    </recommendedName>
    <alternativeName>
        <fullName evidence="11">Protein S-acyltransferase</fullName>
        <shortName evidence="11">PAT</shortName>
    </alternativeName>
    <alternativeName>
        <fullName evidence="11">Protein fatty acyltransferase 4</fullName>
    </alternativeName>
</protein>
<comment type="subcellular location">
    <subcellularLocation>
        <location evidence="11">Endoplasmic reticulum membrane</location>
        <topology evidence="11">Multi-pass membrane protein</topology>
    </subcellularLocation>
    <subcellularLocation>
        <location evidence="1">Membrane</location>
        <topology evidence="1">Multi-pass membrane protein</topology>
    </subcellularLocation>
</comment>
<proteinExistence type="inferred from homology"/>
<dbReference type="PROSITE" id="PS50216">
    <property type="entry name" value="DHHC"/>
    <property type="match status" value="1"/>
</dbReference>
<keyword evidence="16" id="KW-1185">Reference proteome</keyword>
<evidence type="ECO:0000256" key="13">
    <source>
        <dbReference type="SAM" id="MobiDB-lite"/>
    </source>
</evidence>
<feature type="transmembrane region" description="Helical" evidence="11 12">
    <location>
        <begin position="48"/>
        <end position="65"/>
    </location>
</feature>
<dbReference type="AlphaFoldDB" id="A0A8H4CJY8"/>
<keyword evidence="5 11" id="KW-1133">Transmembrane helix</keyword>
<feature type="transmembrane region" description="Helical" evidence="11 12">
    <location>
        <begin position="161"/>
        <end position="180"/>
    </location>
</feature>
<dbReference type="Pfam" id="PF01529">
    <property type="entry name" value="DHHC"/>
    <property type="match status" value="2"/>
</dbReference>
<keyword evidence="2 11" id="KW-0808">Transferase</keyword>
<dbReference type="EMBL" id="WVTB01000045">
    <property type="protein sequence ID" value="KAF3805239.1"/>
    <property type="molecule type" value="Genomic_DNA"/>
</dbReference>
<comment type="caution">
    <text evidence="15">The sequence shown here is derived from an EMBL/GenBank/DDBJ whole genome shotgun (WGS) entry which is preliminary data.</text>
</comment>
<keyword evidence="3 11" id="KW-0812">Transmembrane</keyword>
<evidence type="ECO:0000256" key="9">
    <source>
        <dbReference type="ARBA" id="ARBA00023315"/>
    </source>
</evidence>
<keyword evidence="9 11" id="KW-0012">Acyltransferase</keyword>
<dbReference type="HAMAP" id="MF_03199">
    <property type="entry name" value="DHHC_PAT_PFA4"/>
    <property type="match status" value="1"/>
</dbReference>
<reference evidence="15" key="1">
    <citation type="journal article" date="2020" name="Phytopathology">
        <title>Genome sequence and comparative analysis of Colletotrichum gloeosporioides isolated from Liriodendron leaves.</title>
        <authorList>
            <person name="Fu F.F."/>
            <person name="Hao Z."/>
            <person name="Wang P."/>
            <person name="Lu Y."/>
            <person name="Xue L.J."/>
            <person name="Wei G."/>
            <person name="Tian Y."/>
            <person name="Baishi H."/>
            <person name="Xu H."/>
            <person name="Shi J."/>
            <person name="Cheng T."/>
            <person name="Wang G."/>
            <person name="Yi Y."/>
            <person name="Chen J."/>
        </authorList>
    </citation>
    <scope>NUCLEOTIDE SEQUENCE</scope>
    <source>
        <strain evidence="15">Lc1</strain>
    </source>
</reference>
<evidence type="ECO:0000259" key="14">
    <source>
        <dbReference type="Pfam" id="PF01529"/>
    </source>
</evidence>
<keyword evidence="4 11" id="KW-0256">Endoplasmic reticulum</keyword>
<feature type="transmembrane region" description="Helical" evidence="11 12">
    <location>
        <begin position="200"/>
        <end position="222"/>
    </location>
</feature>
<comment type="catalytic activity">
    <reaction evidence="10 11 12">
        <text>L-cysteinyl-[protein] + hexadecanoyl-CoA = S-hexadecanoyl-L-cysteinyl-[protein] + CoA</text>
        <dbReference type="Rhea" id="RHEA:36683"/>
        <dbReference type="Rhea" id="RHEA-COMP:10131"/>
        <dbReference type="Rhea" id="RHEA-COMP:11032"/>
        <dbReference type="ChEBI" id="CHEBI:29950"/>
        <dbReference type="ChEBI" id="CHEBI:57287"/>
        <dbReference type="ChEBI" id="CHEBI:57379"/>
        <dbReference type="ChEBI" id="CHEBI:74151"/>
        <dbReference type="EC" id="2.3.1.225"/>
    </reaction>
</comment>
<evidence type="ECO:0000313" key="16">
    <source>
        <dbReference type="Proteomes" id="UP000613401"/>
    </source>
</evidence>
<feature type="domain" description="Palmitoyltransferase DHHC" evidence="14">
    <location>
        <begin position="143"/>
        <end position="239"/>
    </location>
</feature>
<dbReference type="InterPro" id="IPR033682">
    <property type="entry name" value="PFA4"/>
</dbReference>
<evidence type="ECO:0000256" key="2">
    <source>
        <dbReference type="ARBA" id="ARBA00022679"/>
    </source>
</evidence>
<reference evidence="15" key="2">
    <citation type="submission" date="2020-03" db="EMBL/GenBank/DDBJ databases">
        <authorList>
            <person name="Fu F.-F."/>
            <person name="Chen J."/>
        </authorList>
    </citation>
    <scope>NUCLEOTIDE SEQUENCE</scope>
    <source>
        <strain evidence="15">Lc1</strain>
    </source>
</reference>
<feature type="active site" description="S-palmitoyl cysteine intermediate" evidence="11">
    <location>
        <position position="143"/>
    </location>
</feature>
<evidence type="ECO:0000256" key="11">
    <source>
        <dbReference type="HAMAP-Rule" id="MF_03199"/>
    </source>
</evidence>
<evidence type="ECO:0000313" key="15">
    <source>
        <dbReference type="EMBL" id="KAF3805239.1"/>
    </source>
</evidence>
<feature type="region of interest" description="Disordered" evidence="13">
    <location>
        <begin position="397"/>
        <end position="445"/>
    </location>
</feature>
<comment type="function">
    <text evidence="11">Mediates the reversible addition of palmitate to target proteins, thereby regulating their membrane association and biological function.</text>
</comment>
<keyword evidence="7 11" id="KW-0564">Palmitate</keyword>
<dbReference type="GO" id="GO:0005789">
    <property type="term" value="C:endoplasmic reticulum membrane"/>
    <property type="evidence" value="ECO:0007669"/>
    <property type="project" value="UniProtKB-SubCell"/>
</dbReference>
<feature type="compositionally biased region" description="Acidic residues" evidence="13">
    <location>
        <begin position="397"/>
        <end position="409"/>
    </location>
</feature>
<evidence type="ECO:0000256" key="3">
    <source>
        <dbReference type="ARBA" id="ARBA00022692"/>
    </source>
</evidence>
<organism evidence="15 16">
    <name type="scientific">Colletotrichum gloeosporioides</name>
    <name type="common">Anthracnose fungus</name>
    <name type="synonym">Glomerella cingulata</name>
    <dbReference type="NCBI Taxonomy" id="474922"/>
    <lineage>
        <taxon>Eukaryota</taxon>
        <taxon>Fungi</taxon>
        <taxon>Dikarya</taxon>
        <taxon>Ascomycota</taxon>
        <taxon>Pezizomycotina</taxon>
        <taxon>Sordariomycetes</taxon>
        <taxon>Hypocreomycetidae</taxon>
        <taxon>Glomerellales</taxon>
        <taxon>Glomerellaceae</taxon>
        <taxon>Colletotrichum</taxon>
        <taxon>Colletotrichum gloeosporioides species complex</taxon>
    </lineage>
</organism>
<dbReference type="InterPro" id="IPR001594">
    <property type="entry name" value="Palmitoyltrfase_DHHC"/>
</dbReference>
<dbReference type="EC" id="2.3.1.225" evidence="11"/>
<evidence type="ECO:0000256" key="4">
    <source>
        <dbReference type="ARBA" id="ARBA00022824"/>
    </source>
</evidence>
<evidence type="ECO:0000256" key="6">
    <source>
        <dbReference type="ARBA" id="ARBA00023136"/>
    </source>
</evidence>
<keyword evidence="8 11" id="KW-0449">Lipoprotein</keyword>
<dbReference type="InterPro" id="IPR039859">
    <property type="entry name" value="PFA4/ZDH16/20/ERF2-like"/>
</dbReference>
<feature type="transmembrane region" description="Helical" evidence="11 12">
    <location>
        <begin position="12"/>
        <end position="36"/>
    </location>
</feature>
<feature type="domain" description="Palmitoyltransferase DHHC" evidence="14">
    <location>
        <begin position="94"/>
        <end position="124"/>
    </location>
</feature>
<evidence type="ECO:0000256" key="1">
    <source>
        <dbReference type="ARBA" id="ARBA00004141"/>
    </source>
</evidence>
<evidence type="ECO:0000256" key="5">
    <source>
        <dbReference type="ARBA" id="ARBA00022989"/>
    </source>
</evidence>
<comment type="domain">
    <text evidence="11 12">The DHHC domain is required for palmitoyltransferase activity.</text>
</comment>
<accession>A0A8H4CJY8</accession>
<evidence type="ECO:0000256" key="7">
    <source>
        <dbReference type="ARBA" id="ARBA00023139"/>
    </source>
</evidence>
<dbReference type="GO" id="GO:0019706">
    <property type="term" value="F:protein-cysteine S-palmitoyltransferase activity"/>
    <property type="evidence" value="ECO:0007669"/>
    <property type="project" value="UniProtKB-UniRule"/>
</dbReference>
<evidence type="ECO:0000256" key="10">
    <source>
        <dbReference type="ARBA" id="ARBA00048048"/>
    </source>
</evidence>
<evidence type="ECO:0000256" key="8">
    <source>
        <dbReference type="ARBA" id="ARBA00023288"/>
    </source>
</evidence>
<feature type="region of interest" description="Disordered" evidence="13">
    <location>
        <begin position="311"/>
        <end position="359"/>
    </location>
</feature>
<gene>
    <name evidence="11" type="primary">PFA4</name>
    <name evidence="15" type="ORF">GCG54_00002017</name>
</gene>
<dbReference type="Proteomes" id="UP000613401">
    <property type="component" value="Unassembled WGS sequence"/>
</dbReference>
<feature type="compositionally biased region" description="Acidic residues" evidence="13">
    <location>
        <begin position="431"/>
        <end position="445"/>
    </location>
</feature>
<dbReference type="PANTHER" id="PTHR12246">
    <property type="entry name" value="PALMITOYLTRANSFERASE ZDHHC16"/>
    <property type="match status" value="1"/>
</dbReference>
<name>A0A8H4CJY8_COLGL</name>